<keyword evidence="2" id="KW-0547">Nucleotide-binding</keyword>
<dbReference type="OrthoDB" id="2220294at2"/>
<evidence type="ECO:0000259" key="1">
    <source>
        <dbReference type="Pfam" id="PF01243"/>
    </source>
</evidence>
<accession>A0A2N6UF33</accession>
<reference evidence="2 3" key="1">
    <citation type="submission" date="2017-09" db="EMBL/GenBank/DDBJ databases">
        <title>Bacterial strain isolated from the female urinary microbiota.</title>
        <authorList>
            <person name="Thomas-White K."/>
            <person name="Kumar N."/>
            <person name="Forster S."/>
            <person name="Putonti C."/>
            <person name="Lawley T."/>
            <person name="Wolfe A.J."/>
        </authorList>
    </citation>
    <scope>NUCLEOTIDE SEQUENCE [LARGE SCALE GENOMIC DNA]</scope>
    <source>
        <strain evidence="2 3">UMB0240</strain>
    </source>
</reference>
<dbReference type="AlphaFoldDB" id="A0A2N6UF33"/>
<dbReference type="Pfam" id="PF01243">
    <property type="entry name" value="PNPOx_N"/>
    <property type="match status" value="1"/>
</dbReference>
<name>A0A2N6UF33_9LACT</name>
<evidence type="ECO:0000313" key="2">
    <source>
        <dbReference type="EMBL" id="PMC80229.1"/>
    </source>
</evidence>
<protein>
    <submittedName>
        <fullName evidence="2">ABC transporter ATP-binding protein</fullName>
    </submittedName>
</protein>
<dbReference type="Gene3D" id="2.30.110.10">
    <property type="entry name" value="Electron Transport, Fmn-binding Protein, Chain A"/>
    <property type="match status" value="1"/>
</dbReference>
<feature type="domain" description="Pyridoxamine 5'-phosphate oxidase N-terminal" evidence="1">
    <location>
        <begin position="7"/>
        <end position="95"/>
    </location>
</feature>
<gene>
    <name evidence="2" type="ORF">CJ191_02470</name>
</gene>
<comment type="caution">
    <text evidence="2">The sequence shown here is derived from an EMBL/GenBank/DDBJ whole genome shotgun (WGS) entry which is preliminary data.</text>
</comment>
<dbReference type="GO" id="GO:0005524">
    <property type="term" value="F:ATP binding"/>
    <property type="evidence" value="ECO:0007669"/>
    <property type="project" value="UniProtKB-KW"/>
</dbReference>
<keyword evidence="2" id="KW-0067">ATP-binding</keyword>
<dbReference type="SUPFAM" id="SSF50475">
    <property type="entry name" value="FMN-binding split barrel"/>
    <property type="match status" value="1"/>
</dbReference>
<dbReference type="InterPro" id="IPR011576">
    <property type="entry name" value="Pyridox_Oxase_N"/>
</dbReference>
<dbReference type="InterPro" id="IPR012349">
    <property type="entry name" value="Split_barrel_FMN-bd"/>
</dbReference>
<dbReference type="RefSeq" id="WP_102198897.1">
    <property type="nucleotide sequence ID" value="NZ_PNHQ01000004.1"/>
</dbReference>
<keyword evidence="3" id="KW-1185">Reference proteome</keyword>
<dbReference type="EMBL" id="PNHQ01000004">
    <property type="protein sequence ID" value="PMC80229.1"/>
    <property type="molecule type" value="Genomic_DNA"/>
</dbReference>
<organism evidence="2 3">
    <name type="scientific">Aerococcus viridans</name>
    <dbReference type="NCBI Taxonomy" id="1377"/>
    <lineage>
        <taxon>Bacteria</taxon>
        <taxon>Bacillati</taxon>
        <taxon>Bacillota</taxon>
        <taxon>Bacilli</taxon>
        <taxon>Lactobacillales</taxon>
        <taxon>Aerococcaceae</taxon>
        <taxon>Aerococcus</taxon>
    </lineage>
</organism>
<dbReference type="Proteomes" id="UP000235701">
    <property type="component" value="Unassembled WGS sequence"/>
</dbReference>
<evidence type="ECO:0000313" key="3">
    <source>
        <dbReference type="Proteomes" id="UP000235701"/>
    </source>
</evidence>
<sequence>MALQDYMKLLENIGAVVFATVDSDGKPHTRFANIGVANENGIFFMTKPGNEFYTQLKDNENVSISGMSNDENGIQAITIEGKVREVDQSYLEDILKDNPYVKDVYPDEEDRKSVVPLQVYEGSGFYMNLKEHINDAFEFSANEHNT</sequence>
<proteinExistence type="predicted"/>